<dbReference type="GO" id="GO:0022857">
    <property type="term" value="F:transmembrane transporter activity"/>
    <property type="evidence" value="ECO:0007669"/>
    <property type="project" value="TreeGrafter"/>
</dbReference>
<feature type="transmembrane region" description="Helical" evidence="6">
    <location>
        <begin position="373"/>
        <end position="394"/>
    </location>
</feature>
<keyword evidence="4 6" id="KW-0472">Membrane</keyword>
<evidence type="ECO:0000256" key="3">
    <source>
        <dbReference type="ARBA" id="ARBA00022989"/>
    </source>
</evidence>
<dbReference type="GO" id="GO:0007224">
    <property type="term" value="P:smoothened signaling pathway"/>
    <property type="evidence" value="ECO:0007669"/>
    <property type="project" value="TreeGrafter"/>
</dbReference>
<comment type="subcellular location">
    <subcellularLocation>
        <location evidence="1">Membrane</location>
        <topology evidence="1">Multi-pass membrane protein</topology>
    </subcellularLocation>
</comment>
<dbReference type="Proteomes" id="UP000271098">
    <property type="component" value="Unassembled WGS sequence"/>
</dbReference>
<keyword evidence="9" id="KW-1185">Reference proteome</keyword>
<evidence type="ECO:0000259" key="7">
    <source>
        <dbReference type="Pfam" id="PF03176"/>
    </source>
</evidence>
<evidence type="ECO:0000256" key="1">
    <source>
        <dbReference type="ARBA" id="ARBA00004141"/>
    </source>
</evidence>
<keyword evidence="3 6" id="KW-1133">Transmembrane helix</keyword>
<evidence type="ECO:0000313" key="8">
    <source>
        <dbReference type="EMBL" id="VDK27771.1"/>
    </source>
</evidence>
<dbReference type="InterPro" id="IPR004869">
    <property type="entry name" value="MMPL_dom"/>
</dbReference>
<dbReference type="WBParaSite" id="GPUH_0000028201-mRNA-1">
    <property type="protein sequence ID" value="GPUH_0000028201-mRNA-1"/>
    <property type="gene ID" value="GPUH_0000028201"/>
</dbReference>
<evidence type="ECO:0000313" key="10">
    <source>
        <dbReference type="WBParaSite" id="GPUH_0000028201-mRNA-1"/>
    </source>
</evidence>
<sequence length="418" mass="46675">MNFAGIHTFRGVIFSNNFNVTPSDYEDYHLNEASDGIESPGTMPEIAPGACQQYFALGSVIPEGTITFMSKLVFKTSSFNSLFNMPTMQRLCAIDSILDREMDLNGLNGSKLKRLPFSFNLPYYTMCLNMQQPSNSCYSLNIDDIEMFKSLILTCQSEDPPIQCQLPIAQQLSSMIFQRRDGPVDLEKPIYIAVVLPVTLSLDGRTNLHFYSNLLQRLKEDYDGNGLQLVGAQFGVKDGLFEEKIRGDARLGALAILLVVVIVLIYTNSFFFTFCIAAGLILSIGVAFFIYTIVFGVKFFPFLNLLAMILVVAVGADDAFLFMYQYRKHKKDASEKWSPLSSNDICKTLDKNSDKEELLEYHRRRVVSALSDALSHAAVAMFVTSATTAVAFFANVVSKIMVLRYSVLISSHRSGSFI</sequence>
<dbReference type="OrthoDB" id="193905at2759"/>
<organism evidence="10">
    <name type="scientific">Gongylonema pulchrum</name>
    <dbReference type="NCBI Taxonomy" id="637853"/>
    <lineage>
        <taxon>Eukaryota</taxon>
        <taxon>Metazoa</taxon>
        <taxon>Ecdysozoa</taxon>
        <taxon>Nematoda</taxon>
        <taxon>Chromadorea</taxon>
        <taxon>Rhabditida</taxon>
        <taxon>Spirurina</taxon>
        <taxon>Spiruromorpha</taxon>
        <taxon>Spiruroidea</taxon>
        <taxon>Gongylonematidae</taxon>
        <taxon>Gongylonema</taxon>
    </lineage>
</organism>
<gene>
    <name evidence="8" type="ORF">GPUH_LOCUS283</name>
</gene>
<feature type="domain" description="Membrane transport protein MMPL" evidence="7">
    <location>
        <begin position="244"/>
        <end position="330"/>
    </location>
</feature>
<dbReference type="SUPFAM" id="SSF82866">
    <property type="entry name" value="Multidrug efflux transporter AcrB transmembrane domain"/>
    <property type="match status" value="1"/>
</dbReference>
<dbReference type="AlphaFoldDB" id="A0A183CUZ2"/>
<reference evidence="10" key="1">
    <citation type="submission" date="2016-06" db="UniProtKB">
        <authorList>
            <consortium name="WormBaseParasite"/>
        </authorList>
    </citation>
    <scope>IDENTIFICATION</scope>
</reference>
<evidence type="ECO:0000256" key="5">
    <source>
        <dbReference type="ARBA" id="ARBA00023180"/>
    </source>
</evidence>
<evidence type="ECO:0000256" key="6">
    <source>
        <dbReference type="SAM" id="Phobius"/>
    </source>
</evidence>
<dbReference type="PANTHER" id="PTHR45951:SF3">
    <property type="entry name" value="PROTEIN DISPATCHED"/>
    <property type="match status" value="1"/>
</dbReference>
<dbReference type="Gene3D" id="1.20.1640.10">
    <property type="entry name" value="Multidrug efflux transporter AcrB transmembrane domain"/>
    <property type="match status" value="1"/>
</dbReference>
<evidence type="ECO:0000313" key="9">
    <source>
        <dbReference type="Proteomes" id="UP000271098"/>
    </source>
</evidence>
<feature type="transmembrane region" description="Helical" evidence="6">
    <location>
        <begin position="302"/>
        <end position="324"/>
    </location>
</feature>
<feature type="transmembrane region" description="Helical" evidence="6">
    <location>
        <begin position="249"/>
        <end position="267"/>
    </location>
</feature>
<dbReference type="Pfam" id="PF03176">
    <property type="entry name" value="MMPL"/>
    <property type="match status" value="1"/>
</dbReference>
<dbReference type="PANTHER" id="PTHR45951">
    <property type="entry name" value="PROTEIN DISPATCHED-RELATED"/>
    <property type="match status" value="1"/>
</dbReference>
<accession>A0A183CUZ2</accession>
<protein>
    <submittedName>
        <fullName evidence="10">SSD domain-containing protein</fullName>
    </submittedName>
</protein>
<dbReference type="EMBL" id="UYRT01000224">
    <property type="protein sequence ID" value="VDK27771.1"/>
    <property type="molecule type" value="Genomic_DNA"/>
</dbReference>
<dbReference type="InterPro" id="IPR052081">
    <property type="entry name" value="Dispatched_Hh_regulator"/>
</dbReference>
<keyword evidence="2 6" id="KW-0812">Transmembrane</keyword>
<feature type="transmembrane region" description="Helical" evidence="6">
    <location>
        <begin position="274"/>
        <end position="296"/>
    </location>
</feature>
<evidence type="ECO:0000256" key="4">
    <source>
        <dbReference type="ARBA" id="ARBA00023136"/>
    </source>
</evidence>
<name>A0A183CUZ2_9BILA</name>
<reference evidence="8 9" key="2">
    <citation type="submission" date="2018-11" db="EMBL/GenBank/DDBJ databases">
        <authorList>
            <consortium name="Pathogen Informatics"/>
        </authorList>
    </citation>
    <scope>NUCLEOTIDE SEQUENCE [LARGE SCALE GENOMIC DNA]</scope>
</reference>
<proteinExistence type="predicted"/>
<keyword evidence="5" id="KW-0325">Glycoprotein</keyword>
<evidence type="ECO:0000256" key="2">
    <source>
        <dbReference type="ARBA" id="ARBA00022692"/>
    </source>
</evidence>
<dbReference type="GO" id="GO:0016020">
    <property type="term" value="C:membrane"/>
    <property type="evidence" value="ECO:0007669"/>
    <property type="project" value="UniProtKB-SubCell"/>
</dbReference>